<dbReference type="EMBL" id="FRBW01000005">
    <property type="protein sequence ID" value="SHN09779.1"/>
    <property type="molecule type" value="Genomic_DNA"/>
</dbReference>
<dbReference type="STRING" id="735517.SAMN05444272_4077"/>
<feature type="domain" description="NAD-dependent epimerase/dehydratase" evidence="1">
    <location>
        <begin position="3"/>
        <end position="224"/>
    </location>
</feature>
<organism evidence="2 3">
    <name type="scientific">Roseibium suaedae</name>
    <dbReference type="NCBI Taxonomy" id="735517"/>
    <lineage>
        <taxon>Bacteria</taxon>
        <taxon>Pseudomonadati</taxon>
        <taxon>Pseudomonadota</taxon>
        <taxon>Alphaproteobacteria</taxon>
        <taxon>Hyphomicrobiales</taxon>
        <taxon>Stappiaceae</taxon>
        <taxon>Roseibium</taxon>
    </lineage>
</organism>
<protein>
    <submittedName>
        <fullName evidence="2">UDP-glucose 4-epimerase</fullName>
    </submittedName>
</protein>
<evidence type="ECO:0000313" key="2">
    <source>
        <dbReference type="EMBL" id="SHN09779.1"/>
    </source>
</evidence>
<dbReference type="Pfam" id="PF01370">
    <property type="entry name" value="Epimerase"/>
    <property type="match status" value="1"/>
</dbReference>
<proteinExistence type="predicted"/>
<dbReference type="PANTHER" id="PTHR43245">
    <property type="entry name" value="BIFUNCTIONAL POLYMYXIN RESISTANCE PROTEIN ARNA"/>
    <property type="match status" value="1"/>
</dbReference>
<evidence type="ECO:0000313" key="3">
    <source>
        <dbReference type="Proteomes" id="UP000186002"/>
    </source>
</evidence>
<reference evidence="2 3" key="1">
    <citation type="submission" date="2016-11" db="EMBL/GenBank/DDBJ databases">
        <authorList>
            <person name="Jaros S."/>
            <person name="Januszkiewicz K."/>
            <person name="Wedrychowicz H."/>
        </authorList>
    </citation>
    <scope>NUCLEOTIDE SEQUENCE [LARGE SCALE GENOMIC DNA]</scope>
    <source>
        <strain evidence="2 3">DSM 22153</strain>
    </source>
</reference>
<sequence length="306" mass="33069">MHVLIIGGCGFVGSHVVDKCLAEGMAVRVLDPARPNSRIAHPEVDYVRGHLEDQARLPEFLSGIDAVVHLASTTIPSSSNLDPASDISGNLIPMIRLLEAMREHGPRKLVFLSSGGTIYGIPNMCPVPETHLPQPICSYGVVKAAMEHYLQMEQHLHGLQATILRPSNIYGPRQGRLGVQGVIGTYLHNLSLGLPIEVWGDGSVIRDFLYVQDFADICHQALMSSLTGCFNAGSGTGISIRDLIGRIQRTVGGPVHPIYRDGRGFDVPRVVLDISKVNAAFGWTPRVGLDEGLAGTWNWVSKCDAA</sequence>
<dbReference type="SUPFAM" id="SSF51735">
    <property type="entry name" value="NAD(P)-binding Rossmann-fold domains"/>
    <property type="match status" value="1"/>
</dbReference>
<dbReference type="OrthoDB" id="9801785at2"/>
<dbReference type="InterPro" id="IPR001509">
    <property type="entry name" value="Epimerase_deHydtase"/>
</dbReference>
<evidence type="ECO:0000259" key="1">
    <source>
        <dbReference type="Pfam" id="PF01370"/>
    </source>
</evidence>
<dbReference type="InterPro" id="IPR036291">
    <property type="entry name" value="NAD(P)-bd_dom_sf"/>
</dbReference>
<dbReference type="Proteomes" id="UP000186002">
    <property type="component" value="Unassembled WGS sequence"/>
</dbReference>
<dbReference type="Gene3D" id="3.90.25.10">
    <property type="entry name" value="UDP-galactose 4-epimerase, domain 1"/>
    <property type="match status" value="1"/>
</dbReference>
<dbReference type="InterPro" id="IPR050177">
    <property type="entry name" value="Lipid_A_modif_metabolic_enz"/>
</dbReference>
<name>A0A1M7P016_9HYPH</name>
<keyword evidence="3" id="KW-1185">Reference proteome</keyword>
<gene>
    <name evidence="2" type="ORF">SAMN05444272_4077</name>
</gene>
<dbReference type="PANTHER" id="PTHR43245:SF13">
    <property type="entry name" value="UDP-D-APIOSE_UDP-D-XYLOSE SYNTHASE 2"/>
    <property type="match status" value="1"/>
</dbReference>
<dbReference type="Gene3D" id="3.40.50.720">
    <property type="entry name" value="NAD(P)-binding Rossmann-like Domain"/>
    <property type="match status" value="1"/>
</dbReference>
<accession>A0A1M7P016</accession>
<dbReference type="RefSeq" id="WP_073015179.1">
    <property type="nucleotide sequence ID" value="NZ_FRBW01000005.1"/>
</dbReference>
<dbReference type="AlphaFoldDB" id="A0A1M7P016"/>